<feature type="compositionally biased region" description="Polar residues" evidence="1">
    <location>
        <begin position="30"/>
        <end position="44"/>
    </location>
</feature>
<accession>U7PMS4</accession>
<dbReference type="InterPro" id="IPR010699">
    <property type="entry name" value="DUF1275"/>
</dbReference>
<organism evidence="3 4">
    <name type="scientific">Sporothrix schenckii (strain ATCC 58251 / de Perez 2211183)</name>
    <name type="common">Rose-picker's disease fungus</name>
    <dbReference type="NCBI Taxonomy" id="1391915"/>
    <lineage>
        <taxon>Eukaryota</taxon>
        <taxon>Fungi</taxon>
        <taxon>Dikarya</taxon>
        <taxon>Ascomycota</taxon>
        <taxon>Pezizomycotina</taxon>
        <taxon>Sordariomycetes</taxon>
        <taxon>Sordariomycetidae</taxon>
        <taxon>Ophiostomatales</taxon>
        <taxon>Ophiostomataceae</taxon>
        <taxon>Sporothrix</taxon>
    </lineage>
</organism>
<dbReference type="OrthoDB" id="5288586at2759"/>
<dbReference type="HOGENOM" id="CLU_061825_0_0_1"/>
<evidence type="ECO:0000256" key="1">
    <source>
        <dbReference type="SAM" id="MobiDB-lite"/>
    </source>
</evidence>
<dbReference type="AlphaFoldDB" id="U7PMS4"/>
<feature type="region of interest" description="Disordered" evidence="1">
    <location>
        <begin position="1"/>
        <end position="44"/>
    </location>
</feature>
<dbReference type="eggNOG" id="ENOG502S0ZW">
    <property type="taxonomic scope" value="Eukaryota"/>
</dbReference>
<evidence type="ECO:0000313" key="4">
    <source>
        <dbReference type="Proteomes" id="UP000018087"/>
    </source>
</evidence>
<sequence>MGDKLPAPATAPDSNSNAMTSSDLEAHSPTEAQKASVPPSTKSSLTDEIDLSYAYVSLLFYCLVSGLSDSVAFNAAGVFVSMQTGNTIFLALGASHLPAGQPRLWLKALVSIACFQLGALAFSQFRRLGSQQRKIILFVTCLLQAVFVILAAALAQASVIPAFADSRLSTVAESALREAQANDYVILCPVALLAFQFGGQIYTSRVLGYGEVPTNVLTSLYCDLFSDPKLFVSVRTNAKRNRRIAAAVLTLVGGIAGGWLQRSSAGMPGALWIAAALKVAIAVAWLIWPAKKKADTT</sequence>
<proteinExistence type="predicted"/>
<feature type="transmembrane region" description="Helical" evidence="2">
    <location>
        <begin position="244"/>
        <end position="261"/>
    </location>
</feature>
<evidence type="ECO:0000313" key="3">
    <source>
        <dbReference type="EMBL" id="ERS96908.1"/>
    </source>
</evidence>
<dbReference type="EMBL" id="KI440848">
    <property type="protein sequence ID" value="ERS96908.1"/>
    <property type="molecule type" value="Genomic_DNA"/>
</dbReference>
<feature type="transmembrane region" description="Helical" evidence="2">
    <location>
        <begin position="267"/>
        <end position="288"/>
    </location>
</feature>
<feature type="transmembrane region" description="Helical" evidence="2">
    <location>
        <begin position="58"/>
        <end position="84"/>
    </location>
</feature>
<evidence type="ECO:0000256" key="2">
    <source>
        <dbReference type="SAM" id="Phobius"/>
    </source>
</evidence>
<name>U7PMS4_SPOS1</name>
<dbReference type="Proteomes" id="UP000018087">
    <property type="component" value="Unassembled WGS sequence"/>
</dbReference>
<dbReference type="PANTHER" id="PTHR37488:SF7">
    <property type="entry name" value="DUF1275 DOMAIN PROTEIN"/>
    <property type="match status" value="1"/>
</dbReference>
<feature type="transmembrane region" description="Helical" evidence="2">
    <location>
        <begin position="135"/>
        <end position="164"/>
    </location>
</feature>
<feature type="compositionally biased region" description="Polar residues" evidence="1">
    <location>
        <begin position="12"/>
        <end position="23"/>
    </location>
</feature>
<gene>
    <name evidence="3" type="ORF">HMPREF1624_06235</name>
</gene>
<keyword evidence="2" id="KW-0812">Transmembrane</keyword>
<dbReference type="Pfam" id="PF06912">
    <property type="entry name" value="DUF1275"/>
    <property type="match status" value="1"/>
</dbReference>
<reference evidence="4" key="1">
    <citation type="journal article" date="2014" name="Genome Announc.">
        <title>Genome sequence of the pathogenic fungus Sporothrix schenckii (ATCC 58251).</title>
        <authorList>
            <person name="Cuomo C.A."/>
            <person name="Rodriguez-Del Valle N."/>
            <person name="Perez-Sanchez L."/>
            <person name="Abouelleil A."/>
            <person name="Goldberg J."/>
            <person name="Young S."/>
            <person name="Zeng Q."/>
            <person name="Birren B.W."/>
        </authorList>
    </citation>
    <scope>NUCLEOTIDE SEQUENCE [LARGE SCALE GENOMIC DNA]</scope>
    <source>
        <strain evidence="4">ATCC 58251 / de Perez 2211183</strain>
    </source>
</reference>
<evidence type="ECO:0008006" key="5">
    <source>
        <dbReference type="Google" id="ProtNLM"/>
    </source>
</evidence>
<dbReference type="STRING" id="1391915.U7PMS4"/>
<protein>
    <recommendedName>
        <fullName evidence="5">DUF1275 domain protein</fullName>
    </recommendedName>
</protein>
<feature type="transmembrane region" description="Helical" evidence="2">
    <location>
        <begin position="104"/>
        <end position="123"/>
    </location>
</feature>
<keyword evidence="2" id="KW-0472">Membrane</keyword>
<dbReference type="PANTHER" id="PTHR37488">
    <property type="entry name" value="DUF1275 DOMAIN-CONTAINING PROTEIN"/>
    <property type="match status" value="1"/>
</dbReference>
<keyword evidence="4" id="KW-1185">Reference proteome</keyword>
<keyword evidence="2" id="KW-1133">Transmembrane helix</keyword>
<feature type="transmembrane region" description="Helical" evidence="2">
    <location>
        <begin position="184"/>
        <end position="202"/>
    </location>
</feature>